<feature type="region of interest" description="Disordered" evidence="1">
    <location>
        <begin position="212"/>
        <end position="235"/>
    </location>
</feature>
<organism evidence="2 3">
    <name type="scientific">Dendryphion nanum</name>
    <dbReference type="NCBI Taxonomy" id="256645"/>
    <lineage>
        <taxon>Eukaryota</taxon>
        <taxon>Fungi</taxon>
        <taxon>Dikarya</taxon>
        <taxon>Ascomycota</taxon>
        <taxon>Pezizomycotina</taxon>
        <taxon>Dothideomycetes</taxon>
        <taxon>Pleosporomycetidae</taxon>
        <taxon>Pleosporales</taxon>
        <taxon>Torulaceae</taxon>
        <taxon>Dendryphion</taxon>
    </lineage>
</organism>
<feature type="compositionally biased region" description="Low complexity" evidence="1">
    <location>
        <begin position="95"/>
        <end position="108"/>
    </location>
</feature>
<evidence type="ECO:0000313" key="2">
    <source>
        <dbReference type="EMBL" id="KAH7135101.1"/>
    </source>
</evidence>
<feature type="compositionally biased region" description="Low complexity" evidence="1">
    <location>
        <begin position="26"/>
        <end position="46"/>
    </location>
</feature>
<sequence>MGSKSRKGSIAEESEGASNPPSNVHTPGGISPSSPSGVSPSPVTITAKKSEENLKTESPDSYDFSNHRRPFHSQSNTSLSSVFTDTAPSSFSAGPTSPTSLSSPFFTPDSACGPSPFMGNQQGRGQPGSGNFQRPRSQTFPMLVGVEQYMSPPASSEALTPKYIHSAVLDSPMTEIRSSMSAIDDAMEASPTQVTSSMQPPPIPSVPPVIIPAQSTSQGASNGLENTSPDTPSQEEAARALELVMSFFQTQPTGFVEPQEYVMIGKLMEKLKIKRRASESDFNTISKIESLDTLH</sequence>
<dbReference type="Proteomes" id="UP000700596">
    <property type="component" value="Unassembled WGS sequence"/>
</dbReference>
<reference evidence="2" key="1">
    <citation type="journal article" date="2021" name="Nat. Commun.">
        <title>Genetic determinants of endophytism in the Arabidopsis root mycobiome.</title>
        <authorList>
            <person name="Mesny F."/>
            <person name="Miyauchi S."/>
            <person name="Thiergart T."/>
            <person name="Pickel B."/>
            <person name="Atanasova L."/>
            <person name="Karlsson M."/>
            <person name="Huettel B."/>
            <person name="Barry K.W."/>
            <person name="Haridas S."/>
            <person name="Chen C."/>
            <person name="Bauer D."/>
            <person name="Andreopoulos W."/>
            <person name="Pangilinan J."/>
            <person name="LaButti K."/>
            <person name="Riley R."/>
            <person name="Lipzen A."/>
            <person name="Clum A."/>
            <person name="Drula E."/>
            <person name="Henrissat B."/>
            <person name="Kohler A."/>
            <person name="Grigoriev I.V."/>
            <person name="Martin F.M."/>
            <person name="Hacquard S."/>
        </authorList>
    </citation>
    <scope>NUCLEOTIDE SEQUENCE</scope>
    <source>
        <strain evidence="2">MPI-CAGE-CH-0243</strain>
    </source>
</reference>
<evidence type="ECO:0000313" key="3">
    <source>
        <dbReference type="Proteomes" id="UP000700596"/>
    </source>
</evidence>
<dbReference type="AlphaFoldDB" id="A0A9P9EEK2"/>
<dbReference type="EMBL" id="JAGMWT010000002">
    <property type="protein sequence ID" value="KAH7135101.1"/>
    <property type="molecule type" value="Genomic_DNA"/>
</dbReference>
<proteinExistence type="predicted"/>
<feature type="compositionally biased region" description="Polar residues" evidence="1">
    <location>
        <begin position="118"/>
        <end position="136"/>
    </location>
</feature>
<gene>
    <name evidence="2" type="ORF">B0J11DRAFT_152727</name>
</gene>
<feature type="region of interest" description="Disordered" evidence="1">
    <location>
        <begin position="1"/>
        <end position="136"/>
    </location>
</feature>
<protein>
    <submittedName>
        <fullName evidence="2">Uncharacterized protein</fullName>
    </submittedName>
</protein>
<keyword evidence="3" id="KW-1185">Reference proteome</keyword>
<feature type="compositionally biased region" description="Basic and acidic residues" evidence="1">
    <location>
        <begin position="48"/>
        <end position="58"/>
    </location>
</feature>
<comment type="caution">
    <text evidence="2">The sequence shown here is derived from an EMBL/GenBank/DDBJ whole genome shotgun (WGS) entry which is preliminary data.</text>
</comment>
<evidence type="ECO:0000256" key="1">
    <source>
        <dbReference type="SAM" id="MobiDB-lite"/>
    </source>
</evidence>
<feature type="compositionally biased region" description="Polar residues" evidence="1">
    <location>
        <begin position="16"/>
        <end position="25"/>
    </location>
</feature>
<dbReference type="OrthoDB" id="9909311at2759"/>
<name>A0A9P9EEK2_9PLEO</name>
<accession>A0A9P9EEK2</accession>
<feature type="compositionally biased region" description="Polar residues" evidence="1">
    <location>
        <begin position="213"/>
        <end position="234"/>
    </location>
</feature>
<feature type="compositionally biased region" description="Polar residues" evidence="1">
    <location>
        <begin position="72"/>
        <end position="94"/>
    </location>
</feature>